<keyword evidence="2" id="KW-1185">Reference proteome</keyword>
<protein>
    <submittedName>
        <fullName evidence="1">Uncharacterized protein</fullName>
    </submittedName>
</protein>
<evidence type="ECO:0000313" key="2">
    <source>
        <dbReference type="Proteomes" id="UP001057402"/>
    </source>
</evidence>
<gene>
    <name evidence="1" type="ORF">MLD38_034880</name>
</gene>
<proteinExistence type="predicted"/>
<dbReference type="EMBL" id="CM042889">
    <property type="protein sequence ID" value="KAI4321510.1"/>
    <property type="molecule type" value="Genomic_DNA"/>
</dbReference>
<organism evidence="1 2">
    <name type="scientific">Melastoma candidum</name>
    <dbReference type="NCBI Taxonomy" id="119954"/>
    <lineage>
        <taxon>Eukaryota</taxon>
        <taxon>Viridiplantae</taxon>
        <taxon>Streptophyta</taxon>
        <taxon>Embryophyta</taxon>
        <taxon>Tracheophyta</taxon>
        <taxon>Spermatophyta</taxon>
        <taxon>Magnoliopsida</taxon>
        <taxon>eudicotyledons</taxon>
        <taxon>Gunneridae</taxon>
        <taxon>Pentapetalae</taxon>
        <taxon>rosids</taxon>
        <taxon>malvids</taxon>
        <taxon>Myrtales</taxon>
        <taxon>Melastomataceae</taxon>
        <taxon>Melastomatoideae</taxon>
        <taxon>Melastomateae</taxon>
        <taxon>Melastoma</taxon>
    </lineage>
</organism>
<reference evidence="2" key="1">
    <citation type="journal article" date="2023" name="Front. Plant Sci.">
        <title>Chromosomal-level genome assembly of Melastoma candidum provides insights into trichome evolution.</title>
        <authorList>
            <person name="Zhong Y."/>
            <person name="Wu W."/>
            <person name="Sun C."/>
            <person name="Zou P."/>
            <person name="Liu Y."/>
            <person name="Dai S."/>
            <person name="Zhou R."/>
        </authorList>
    </citation>
    <scope>NUCLEOTIDE SEQUENCE [LARGE SCALE GENOMIC DNA]</scope>
</reference>
<evidence type="ECO:0000313" key="1">
    <source>
        <dbReference type="EMBL" id="KAI4321510.1"/>
    </source>
</evidence>
<sequence length="469" mass="50916">MLGWDRPALAIGVVVVMVLVVITAALLLRWFLGRRGNTGINGVNSIQDGLAKLHHASTGTNCHLGLSSRRLPGYSVFCHGTSGRLHFSWTDHPSSMMDAAESSLSGFTFMRYNSCPSSLPSLRGACATGDPQGKGEMEPVISWVAAQGSADFMQKIRLNPGLKQVNSSSPVAAACVIKTASPLPVSPLGDKYLPPEVYFEITIQESRNVCDSTQTDGENERTKLILDDSEMKANSESLEHIASDQGHTRVEEMGLNVKEDGPDEDVLLSVGLTAGDSVPLKLPGTYAGSIGFNSNGTIHHDESKVMFKCEKADWGMPEKVIGCGFDPSQKEVFFTVDSELVQVIHCQTEEFGLPLYPTLAANSDMTVLVNFGQVPFKYSPMNAHRALSPCFKGTLANSPPRATALVHEDSRELFSMGRIDSQWLHRSLNNGGHVCPSNNSRRVDFDQESDADLFEIVLDGVWRSPTAKT</sequence>
<accession>A0ACB9MCS2</accession>
<name>A0ACB9MCS2_9MYRT</name>
<dbReference type="Proteomes" id="UP001057402">
    <property type="component" value="Chromosome 10"/>
</dbReference>
<comment type="caution">
    <text evidence="1">The sequence shown here is derived from an EMBL/GenBank/DDBJ whole genome shotgun (WGS) entry which is preliminary data.</text>
</comment>